<dbReference type="OrthoDB" id="8939517at2759"/>
<feature type="domain" description="C2H2-type" evidence="3">
    <location>
        <begin position="104"/>
        <end position="131"/>
    </location>
</feature>
<evidence type="ECO:0000313" key="4">
    <source>
        <dbReference type="EMBL" id="KAF3846417.1"/>
    </source>
</evidence>
<dbReference type="InterPro" id="IPR013087">
    <property type="entry name" value="Znf_C2H2_type"/>
</dbReference>
<keyword evidence="1" id="KW-0863">Zinc-finger</keyword>
<keyword evidence="1" id="KW-0862">Zinc</keyword>
<proteinExistence type="predicted"/>
<feature type="region of interest" description="Disordered" evidence="2">
    <location>
        <begin position="23"/>
        <end position="94"/>
    </location>
</feature>
<keyword evidence="5" id="KW-1185">Reference proteome</keyword>
<keyword evidence="1" id="KW-0479">Metal-binding</keyword>
<feature type="compositionally biased region" description="Basic residues" evidence="2">
    <location>
        <begin position="31"/>
        <end position="42"/>
    </location>
</feature>
<dbReference type="PROSITE" id="PS50157">
    <property type="entry name" value="ZINC_FINGER_C2H2_2"/>
    <property type="match status" value="1"/>
</dbReference>
<name>A0A7J5YD08_DISMA</name>
<organism evidence="4 5">
    <name type="scientific">Dissostichus mawsoni</name>
    <name type="common">Antarctic cod</name>
    <dbReference type="NCBI Taxonomy" id="36200"/>
    <lineage>
        <taxon>Eukaryota</taxon>
        <taxon>Metazoa</taxon>
        <taxon>Chordata</taxon>
        <taxon>Craniata</taxon>
        <taxon>Vertebrata</taxon>
        <taxon>Euteleostomi</taxon>
        <taxon>Actinopterygii</taxon>
        <taxon>Neopterygii</taxon>
        <taxon>Teleostei</taxon>
        <taxon>Neoteleostei</taxon>
        <taxon>Acanthomorphata</taxon>
        <taxon>Eupercaria</taxon>
        <taxon>Perciformes</taxon>
        <taxon>Notothenioidei</taxon>
        <taxon>Nototheniidae</taxon>
        <taxon>Dissostichus</taxon>
    </lineage>
</organism>
<comment type="caution">
    <text evidence="4">The sequence shown here is derived from an EMBL/GenBank/DDBJ whole genome shotgun (WGS) entry which is preliminary data.</text>
</comment>
<accession>A0A7J5YD08</accession>
<reference evidence="4 5" key="1">
    <citation type="submission" date="2020-03" db="EMBL/GenBank/DDBJ databases">
        <title>Dissostichus mawsoni Genome sequencing and assembly.</title>
        <authorList>
            <person name="Park H."/>
        </authorList>
    </citation>
    <scope>NUCLEOTIDE SEQUENCE [LARGE SCALE GENOMIC DNA]</scope>
    <source>
        <strain evidence="4">DM0001</strain>
        <tissue evidence="4">Muscle</tissue>
    </source>
</reference>
<evidence type="ECO:0000313" key="5">
    <source>
        <dbReference type="Proteomes" id="UP000518266"/>
    </source>
</evidence>
<dbReference type="EMBL" id="JAAKFY010000014">
    <property type="protein sequence ID" value="KAF3846417.1"/>
    <property type="molecule type" value="Genomic_DNA"/>
</dbReference>
<dbReference type="Proteomes" id="UP000518266">
    <property type="component" value="Unassembled WGS sequence"/>
</dbReference>
<evidence type="ECO:0000256" key="2">
    <source>
        <dbReference type="SAM" id="MobiDB-lite"/>
    </source>
</evidence>
<protein>
    <recommendedName>
        <fullName evidence="3">C2H2-type domain-containing protein</fullName>
    </recommendedName>
</protein>
<dbReference type="PROSITE" id="PS00028">
    <property type="entry name" value="ZINC_FINGER_C2H2_1"/>
    <property type="match status" value="1"/>
</dbReference>
<evidence type="ECO:0000259" key="3">
    <source>
        <dbReference type="PROSITE" id="PS50157"/>
    </source>
</evidence>
<gene>
    <name evidence="4" type="ORF">F7725_003495</name>
</gene>
<dbReference type="Gene3D" id="3.30.160.60">
    <property type="entry name" value="Classic Zinc Finger"/>
    <property type="match status" value="1"/>
</dbReference>
<dbReference type="GO" id="GO:0008270">
    <property type="term" value="F:zinc ion binding"/>
    <property type="evidence" value="ECO:0007669"/>
    <property type="project" value="UniProtKB-KW"/>
</dbReference>
<evidence type="ECO:0000256" key="1">
    <source>
        <dbReference type="PROSITE-ProRule" id="PRU00042"/>
    </source>
</evidence>
<sequence>MNCSQSLQTSLQLTVTAVTMMRSRSQNRGVQTKKKGRKRKTLQKVNYELQPISSDFSPADSDSSDDDEEWLQNRGVQTKKKGPKRKTLQKQNGSIKQKDAAVLPDCLICGKNFQHIGPLIKHIEEHRETSESTKKLLMHLHSAQNQRLICDICGKKFTNTGSVCVLTLRTAAERRSRSVNCWPLESNLDYRCVQAAARAPIITLFQIDVSRRRDCDGVHPRAQHPARCSIHTVHCSLYLKHISTQTSATEITGAAGATCHIQKFFLSPGWKAAKSLLTSSSTEQQ</sequence>
<feature type="non-terminal residue" evidence="4">
    <location>
        <position position="285"/>
    </location>
</feature>
<feature type="compositionally biased region" description="Basic residues" evidence="2">
    <location>
        <begin position="77"/>
        <end position="88"/>
    </location>
</feature>
<dbReference type="AlphaFoldDB" id="A0A7J5YD08"/>